<feature type="transmembrane region" description="Helical" evidence="1">
    <location>
        <begin position="96"/>
        <end position="118"/>
    </location>
</feature>
<evidence type="ECO:0008006" key="4">
    <source>
        <dbReference type="Google" id="ProtNLM"/>
    </source>
</evidence>
<feature type="transmembrane region" description="Helical" evidence="1">
    <location>
        <begin position="20"/>
        <end position="42"/>
    </location>
</feature>
<keyword evidence="3" id="KW-1185">Reference proteome</keyword>
<gene>
    <name evidence="2" type="ORF">BDV27DRAFT_158646</name>
</gene>
<keyword evidence="1" id="KW-0812">Transmembrane</keyword>
<evidence type="ECO:0000313" key="2">
    <source>
        <dbReference type="EMBL" id="KAE8363629.1"/>
    </source>
</evidence>
<reference evidence="2 3" key="1">
    <citation type="submission" date="2019-04" db="EMBL/GenBank/DDBJ databases">
        <title>Friends and foes A comparative genomics studyof 23 Aspergillus species from section Flavi.</title>
        <authorList>
            <consortium name="DOE Joint Genome Institute"/>
            <person name="Kjaerbolling I."/>
            <person name="Vesth T."/>
            <person name="Frisvad J.C."/>
            <person name="Nybo J.L."/>
            <person name="Theobald S."/>
            <person name="Kildgaard S."/>
            <person name="Isbrandt T."/>
            <person name="Kuo A."/>
            <person name="Sato A."/>
            <person name="Lyhne E.K."/>
            <person name="Kogle M.E."/>
            <person name="Wiebenga A."/>
            <person name="Kun R.S."/>
            <person name="Lubbers R.J."/>
            <person name="Makela M.R."/>
            <person name="Barry K."/>
            <person name="Chovatia M."/>
            <person name="Clum A."/>
            <person name="Daum C."/>
            <person name="Haridas S."/>
            <person name="He G."/>
            <person name="LaButti K."/>
            <person name="Lipzen A."/>
            <person name="Mondo S."/>
            <person name="Riley R."/>
            <person name="Salamov A."/>
            <person name="Simmons B.A."/>
            <person name="Magnuson J.K."/>
            <person name="Henrissat B."/>
            <person name="Mortensen U.H."/>
            <person name="Larsen T.O."/>
            <person name="Devries R.P."/>
            <person name="Grigoriev I.V."/>
            <person name="Machida M."/>
            <person name="Baker S.E."/>
            <person name="Andersen M.R."/>
        </authorList>
    </citation>
    <scope>NUCLEOTIDE SEQUENCE [LARGE SCALE GENOMIC DNA]</scope>
    <source>
        <strain evidence="2 3">CBS 763.97</strain>
    </source>
</reference>
<protein>
    <recommendedName>
        <fullName evidence="4">Major facilitator superfamily domain-containing protein</fullName>
    </recommendedName>
</protein>
<keyword evidence="1" id="KW-1133">Transmembrane helix</keyword>
<evidence type="ECO:0000313" key="3">
    <source>
        <dbReference type="Proteomes" id="UP000326268"/>
    </source>
</evidence>
<keyword evidence="1" id="KW-0472">Membrane</keyword>
<name>A0A5N7A363_9EURO</name>
<dbReference type="EMBL" id="ML737671">
    <property type="protein sequence ID" value="KAE8363629.1"/>
    <property type="molecule type" value="Genomic_DNA"/>
</dbReference>
<dbReference type="OrthoDB" id="268400at2759"/>
<dbReference type="GeneID" id="43657163"/>
<dbReference type="AlphaFoldDB" id="A0A5N7A363"/>
<organism evidence="2 3">
    <name type="scientific">Aspergillus caelatus</name>
    <dbReference type="NCBI Taxonomy" id="61420"/>
    <lineage>
        <taxon>Eukaryota</taxon>
        <taxon>Fungi</taxon>
        <taxon>Dikarya</taxon>
        <taxon>Ascomycota</taxon>
        <taxon>Pezizomycotina</taxon>
        <taxon>Eurotiomycetes</taxon>
        <taxon>Eurotiomycetidae</taxon>
        <taxon>Eurotiales</taxon>
        <taxon>Aspergillaceae</taxon>
        <taxon>Aspergillus</taxon>
        <taxon>Aspergillus subgen. Circumdati</taxon>
    </lineage>
</organism>
<feature type="transmembrane region" description="Helical" evidence="1">
    <location>
        <begin position="63"/>
        <end position="84"/>
    </location>
</feature>
<sequence length="133" mass="14601">MSALFAEVLVKPLFLWGFNTLGYVFTGQIATAVAVPIVCGYFSDQITKLLRETTASVRYPQRVDGTLVLICSCRGFIGFGISYGPIAFVDKMGYDGAFNIFAGIMGALMVIGIFIYIFGTQIRRRTQRFVVGS</sequence>
<dbReference type="Proteomes" id="UP000326268">
    <property type="component" value="Unassembled WGS sequence"/>
</dbReference>
<dbReference type="RefSeq" id="XP_031926710.1">
    <property type="nucleotide sequence ID" value="XM_032072717.1"/>
</dbReference>
<proteinExistence type="predicted"/>
<accession>A0A5N7A363</accession>
<evidence type="ECO:0000256" key="1">
    <source>
        <dbReference type="SAM" id="Phobius"/>
    </source>
</evidence>